<reference evidence="8 9" key="1">
    <citation type="submission" date="2015-09" db="EMBL/GenBank/DDBJ databases">
        <title>Host preference determinants of Valsa canker pathogens revealed by comparative genomics.</title>
        <authorList>
            <person name="Yin Z."/>
            <person name="Huang L."/>
        </authorList>
    </citation>
    <scope>NUCLEOTIDE SEQUENCE [LARGE SCALE GENOMIC DNA]</scope>
    <source>
        <strain evidence="8 9">YSFL</strain>
    </source>
</reference>
<comment type="similarity">
    <text evidence="5">Belongs to the SAT4 family.</text>
</comment>
<keyword evidence="9" id="KW-1185">Reference proteome</keyword>
<feature type="transmembrane region" description="Helical" evidence="6">
    <location>
        <begin position="101"/>
        <end position="127"/>
    </location>
</feature>
<dbReference type="InterPro" id="IPR049326">
    <property type="entry name" value="Rhodopsin_dom_fungi"/>
</dbReference>
<accession>A0A423WEL1</accession>
<evidence type="ECO:0000256" key="2">
    <source>
        <dbReference type="ARBA" id="ARBA00022692"/>
    </source>
</evidence>
<feature type="transmembrane region" description="Helical" evidence="6">
    <location>
        <begin position="189"/>
        <end position="209"/>
    </location>
</feature>
<evidence type="ECO:0000256" key="5">
    <source>
        <dbReference type="ARBA" id="ARBA00038359"/>
    </source>
</evidence>
<keyword evidence="4 6" id="KW-0472">Membrane</keyword>
<dbReference type="Pfam" id="PF20684">
    <property type="entry name" value="Fung_rhodopsin"/>
    <property type="match status" value="1"/>
</dbReference>
<feature type="transmembrane region" description="Helical" evidence="6">
    <location>
        <begin position="139"/>
        <end position="159"/>
    </location>
</feature>
<feature type="domain" description="Rhodopsin" evidence="7">
    <location>
        <begin position="42"/>
        <end position="285"/>
    </location>
</feature>
<keyword evidence="2 6" id="KW-0812">Transmembrane</keyword>
<proteinExistence type="inferred from homology"/>
<dbReference type="PANTHER" id="PTHR33048">
    <property type="entry name" value="PTH11-LIKE INTEGRAL MEMBRANE PROTEIN (AFU_ORTHOLOGUE AFUA_5G11245)"/>
    <property type="match status" value="1"/>
</dbReference>
<sequence>MTIPLEHYLVKDATPVGLGDRATTLFVVFVVMLAVTWVSALLRAYVRICMIKNVAADDWWMLTSLQAIYTIYSGAALWGIVHGGTGKRTEELTLEEVHEGLFSWYICEVLYAPASVMVRTSVAIFLLRVASTPVHRWIIWANLGVVYIISIVFFFIVTFQCSPPRYFYDQIRGQQGSCVNLNIVPNVTIAHSAIGATSDLIFASLPIVMLWKVQLNKRTKLVIALLLSMGFVAGIVLLVRIPYVERLAITPDFLYETVPVATWSVLEPSLGIIAGCVATLRPLFHHLGFGGSTTQLYGEVTPLQGIAETIDRQSVVVPCP</sequence>
<gene>
    <name evidence="8" type="ORF">VSDG_01989</name>
</gene>
<dbReference type="OrthoDB" id="3936451at2759"/>
<organism evidence="8 9">
    <name type="scientific">Cytospora chrysosperma</name>
    <name type="common">Cytospora canker fungus</name>
    <name type="synonym">Sphaeria chrysosperma</name>
    <dbReference type="NCBI Taxonomy" id="252740"/>
    <lineage>
        <taxon>Eukaryota</taxon>
        <taxon>Fungi</taxon>
        <taxon>Dikarya</taxon>
        <taxon>Ascomycota</taxon>
        <taxon>Pezizomycotina</taxon>
        <taxon>Sordariomycetes</taxon>
        <taxon>Sordariomycetidae</taxon>
        <taxon>Diaporthales</taxon>
        <taxon>Cytosporaceae</taxon>
        <taxon>Cytospora</taxon>
    </lineage>
</organism>
<dbReference type="PANTHER" id="PTHR33048:SF96">
    <property type="entry name" value="INTEGRAL MEMBRANE PROTEIN"/>
    <property type="match status" value="1"/>
</dbReference>
<evidence type="ECO:0000256" key="4">
    <source>
        <dbReference type="ARBA" id="ARBA00023136"/>
    </source>
</evidence>
<protein>
    <recommendedName>
        <fullName evidence="7">Rhodopsin domain-containing protein</fullName>
    </recommendedName>
</protein>
<feature type="transmembrane region" description="Helical" evidence="6">
    <location>
        <begin position="221"/>
        <end position="241"/>
    </location>
</feature>
<dbReference type="Proteomes" id="UP000284375">
    <property type="component" value="Unassembled WGS sequence"/>
</dbReference>
<evidence type="ECO:0000256" key="6">
    <source>
        <dbReference type="SAM" id="Phobius"/>
    </source>
</evidence>
<evidence type="ECO:0000256" key="3">
    <source>
        <dbReference type="ARBA" id="ARBA00022989"/>
    </source>
</evidence>
<feature type="transmembrane region" description="Helical" evidence="6">
    <location>
        <begin position="58"/>
        <end position="81"/>
    </location>
</feature>
<feature type="transmembrane region" description="Helical" evidence="6">
    <location>
        <begin position="25"/>
        <end position="46"/>
    </location>
</feature>
<dbReference type="InterPro" id="IPR052337">
    <property type="entry name" value="SAT4-like"/>
</dbReference>
<comment type="subcellular location">
    <subcellularLocation>
        <location evidence="1">Membrane</location>
        <topology evidence="1">Multi-pass membrane protein</topology>
    </subcellularLocation>
</comment>
<comment type="caution">
    <text evidence="8">The sequence shown here is derived from an EMBL/GenBank/DDBJ whole genome shotgun (WGS) entry which is preliminary data.</text>
</comment>
<name>A0A423WEL1_CYTCH</name>
<dbReference type="AlphaFoldDB" id="A0A423WEL1"/>
<evidence type="ECO:0000313" key="8">
    <source>
        <dbReference type="EMBL" id="ROW01703.1"/>
    </source>
</evidence>
<dbReference type="GO" id="GO:0016020">
    <property type="term" value="C:membrane"/>
    <property type="evidence" value="ECO:0007669"/>
    <property type="project" value="UniProtKB-SubCell"/>
</dbReference>
<dbReference type="EMBL" id="LJZO01000006">
    <property type="protein sequence ID" value="ROW01703.1"/>
    <property type="molecule type" value="Genomic_DNA"/>
</dbReference>
<evidence type="ECO:0000256" key="1">
    <source>
        <dbReference type="ARBA" id="ARBA00004141"/>
    </source>
</evidence>
<evidence type="ECO:0000259" key="7">
    <source>
        <dbReference type="Pfam" id="PF20684"/>
    </source>
</evidence>
<evidence type="ECO:0000313" key="9">
    <source>
        <dbReference type="Proteomes" id="UP000284375"/>
    </source>
</evidence>
<keyword evidence="3 6" id="KW-1133">Transmembrane helix</keyword>